<evidence type="ECO:0000313" key="8">
    <source>
        <dbReference type="EMBL" id="EFY84737.1"/>
    </source>
</evidence>
<feature type="binding site" evidence="3">
    <location>
        <position position="436"/>
    </location>
    <ligand>
        <name>Zn(2+)</name>
        <dbReference type="ChEBI" id="CHEBI:29105"/>
    </ligand>
</feature>
<dbReference type="GeneID" id="19253532"/>
<evidence type="ECO:0000256" key="1">
    <source>
        <dbReference type="ARBA" id="ARBA00009835"/>
    </source>
</evidence>
<dbReference type="AlphaFoldDB" id="E9EH73"/>
<dbReference type="GO" id="GO:0046514">
    <property type="term" value="P:ceramide catabolic process"/>
    <property type="evidence" value="ECO:0007669"/>
    <property type="project" value="InterPro"/>
</dbReference>
<comment type="catalytic activity">
    <reaction evidence="4">
        <text>an N-acylsphing-4-enine + H2O = sphing-4-enine + a fatty acid</text>
        <dbReference type="Rhea" id="RHEA:20856"/>
        <dbReference type="ChEBI" id="CHEBI:15377"/>
        <dbReference type="ChEBI" id="CHEBI:28868"/>
        <dbReference type="ChEBI" id="CHEBI:52639"/>
        <dbReference type="ChEBI" id="CHEBI:57756"/>
        <dbReference type="EC" id="3.5.1.23"/>
    </reaction>
</comment>
<feature type="binding site" evidence="3">
    <location>
        <position position="474"/>
    </location>
    <ligand>
        <name>Zn(2+)</name>
        <dbReference type="ChEBI" id="CHEBI:29105"/>
    </ligand>
</feature>
<evidence type="ECO:0000256" key="2">
    <source>
        <dbReference type="ARBA" id="ARBA00022801"/>
    </source>
</evidence>
<dbReference type="eggNOG" id="KOG2232">
    <property type="taxonomic scope" value="Eukaryota"/>
</dbReference>
<keyword evidence="2 4" id="KW-0378">Hydrolase</keyword>
<evidence type="ECO:0000256" key="3">
    <source>
        <dbReference type="PIRSR" id="PIRSR606823-2"/>
    </source>
</evidence>
<keyword evidence="3" id="KW-0479">Metal-binding</keyword>
<keyword evidence="4" id="KW-0443">Lipid metabolism</keyword>
<feature type="chain" id="PRO_5003239247" description="Neutral ceramidase" evidence="5">
    <location>
        <begin position="27"/>
        <end position="669"/>
    </location>
</feature>
<feature type="signal peptide" evidence="5">
    <location>
        <begin position="1"/>
        <end position="26"/>
    </location>
</feature>
<dbReference type="GO" id="GO:0005576">
    <property type="term" value="C:extracellular region"/>
    <property type="evidence" value="ECO:0007669"/>
    <property type="project" value="TreeGrafter"/>
</dbReference>
<evidence type="ECO:0000256" key="4">
    <source>
        <dbReference type="RuleBase" id="RU366019"/>
    </source>
</evidence>
<dbReference type="InterPro" id="IPR031329">
    <property type="entry name" value="NEUT/ALK_ceramidase_N"/>
</dbReference>
<feature type="domain" description="Neutral/alkaline non-lysosomal ceramidase C-terminal" evidence="7">
    <location>
        <begin position="507"/>
        <end position="668"/>
    </location>
</feature>
<evidence type="ECO:0000313" key="9">
    <source>
        <dbReference type="Proteomes" id="UP000002499"/>
    </source>
</evidence>
<evidence type="ECO:0000259" key="6">
    <source>
        <dbReference type="Pfam" id="PF04734"/>
    </source>
</evidence>
<dbReference type="Gene3D" id="2.60.40.2300">
    <property type="entry name" value="Neutral/alkaline non-lysosomal ceramidase, C-terminal domain"/>
    <property type="match status" value="1"/>
</dbReference>
<dbReference type="GO" id="GO:0046872">
    <property type="term" value="F:metal ion binding"/>
    <property type="evidence" value="ECO:0007669"/>
    <property type="project" value="UniProtKB-KW"/>
</dbReference>
<dbReference type="STRING" id="655827.E9EH73"/>
<dbReference type="EC" id="3.5.1.23" evidence="4"/>
<keyword evidence="4" id="KW-0746">Sphingolipid metabolism</keyword>
<comment type="cofactor">
    <cofactor evidence="3">
        <name>Zn(2+)</name>
        <dbReference type="ChEBI" id="CHEBI:29105"/>
    </cofactor>
    <text evidence="3">Binds 1 zinc ion per subunit.</text>
</comment>
<feature type="binding site" evidence="3">
    <location>
        <position position="154"/>
    </location>
    <ligand>
        <name>Zn(2+)</name>
        <dbReference type="ChEBI" id="CHEBI:29105"/>
    </ligand>
</feature>
<keyword evidence="9" id="KW-1185">Reference proteome</keyword>
<proteinExistence type="inferred from homology"/>
<dbReference type="PANTHER" id="PTHR12670:SF20">
    <property type="entry name" value="NEUTRAL CERAMIDASE"/>
    <property type="match status" value="1"/>
</dbReference>
<reference evidence="8 9" key="1">
    <citation type="journal article" date="2011" name="PLoS Genet.">
        <title>Genome sequencing and comparative transcriptomics of the model entomopathogenic fungi Metarhizium anisopliae and M. acridum.</title>
        <authorList>
            <person name="Gao Q."/>
            <person name="Jin K."/>
            <person name="Ying S.H."/>
            <person name="Zhang Y."/>
            <person name="Xiao G."/>
            <person name="Shang Y."/>
            <person name="Duan Z."/>
            <person name="Hu X."/>
            <person name="Xie X.Q."/>
            <person name="Zhou G."/>
            <person name="Peng G."/>
            <person name="Luo Z."/>
            <person name="Huang W."/>
            <person name="Wang B."/>
            <person name="Fang W."/>
            <person name="Wang S."/>
            <person name="Zhong Y."/>
            <person name="Ma L.J."/>
            <person name="St Leger R.J."/>
            <person name="Zhao G.P."/>
            <person name="Pei Y."/>
            <person name="Feng M.G."/>
            <person name="Xia Y."/>
            <person name="Wang C."/>
        </authorList>
    </citation>
    <scope>NUCLEOTIDE SEQUENCE [LARGE SCALE GENOMIC DNA]</scope>
    <source>
        <strain evidence="8 9">CQMa 102</strain>
    </source>
</reference>
<dbReference type="Pfam" id="PF17048">
    <property type="entry name" value="Ceramidse_alk_C"/>
    <property type="match status" value="1"/>
</dbReference>
<dbReference type="GO" id="GO:0016020">
    <property type="term" value="C:membrane"/>
    <property type="evidence" value="ECO:0007669"/>
    <property type="project" value="GOC"/>
</dbReference>
<dbReference type="InterPro" id="IPR038445">
    <property type="entry name" value="NCDase_C_sf"/>
</dbReference>
<dbReference type="Proteomes" id="UP000002499">
    <property type="component" value="Unassembled WGS sequence"/>
</dbReference>
<dbReference type="PANTHER" id="PTHR12670">
    <property type="entry name" value="CERAMIDASE"/>
    <property type="match status" value="1"/>
</dbReference>
<evidence type="ECO:0000259" key="7">
    <source>
        <dbReference type="Pfam" id="PF17048"/>
    </source>
</evidence>
<accession>E9EH73</accession>
<sequence>MELQSFFSWFLGLFVVLLSSVPGILAVPGSFSETHRPDWSKIHSRFASRSQKNSTQDKYLIGTGKADITGPAADIILTGYANLEQVGGGIRQRLFSRAFIIGDVNNPEDRIVYVVLDNLVGDTAIRFGVLDALKGMGAPYSVYGQTNVALAAAHSHSAPGGWNNYLVPQIPCLGFTEESYQAIVDGAVLSIKRAHESLEEGYLDVGTTEITDASINRSQWSYLQNPAAERASQANLGDATPNVEGAWCEDGSGKQCDFENATCADGTVAKCQGRGPHWQVQDQGASSCHEIALRQLRGVKEILTSMSKSSTPVQGPTVKSFHFFHNMEYWEFTLPNGKAAMTCPAALGYAFAAGTTDGRGEFDFVQGDNGKPHNREWDFLTHLIKNPSQRQTDCQKPKHIFLSAGELKDPYEWEPSIVDVMMFRVGQLVMILSPSEVTTMSGRRWREAVGKQATSFVDDPIVVLGSPANTYAHYVATPEEYDVQRYEGASTLFGRNELDAYINLTVSNMHYLKPNATEKPDQGILPPDNRKKSFDFVSPVIYDTAPPLRPFGQVLKQPQAGYKRGDTVKASFQGANPRNNLRLEGTFAAVEKQGGDGTWSQVVDDADWYLVYTWRRTSTLLGYSEVDFTWDTSGNAVPGRYRFKYYGDAKKPGLGIEAFTGTSNAFEIS</sequence>
<dbReference type="Pfam" id="PF04734">
    <property type="entry name" value="Ceramidase_alk"/>
    <property type="match status" value="2"/>
</dbReference>
<feature type="domain" description="Neutral/alkaline non-lysosomal ceramidase N-terminal" evidence="6">
    <location>
        <begin position="232"/>
        <end position="503"/>
    </location>
</feature>
<keyword evidence="5" id="KW-0732">Signal</keyword>
<dbReference type="InterPro" id="IPR006823">
    <property type="entry name" value="Ceramidase_alk"/>
</dbReference>
<dbReference type="InterPro" id="IPR031331">
    <property type="entry name" value="NEUT/ALK_ceramidase_C"/>
</dbReference>
<dbReference type="GO" id="GO:0042759">
    <property type="term" value="P:long-chain fatty acid biosynthetic process"/>
    <property type="evidence" value="ECO:0007669"/>
    <property type="project" value="TreeGrafter"/>
</dbReference>
<dbReference type="EMBL" id="GL698608">
    <property type="protein sequence ID" value="EFY84737.1"/>
    <property type="molecule type" value="Genomic_DNA"/>
</dbReference>
<dbReference type="KEGG" id="maw:19253532"/>
<protein>
    <recommendedName>
        <fullName evidence="4">Neutral ceramidase</fullName>
        <ecNumber evidence="4">3.5.1.23</ecNumber>
    </recommendedName>
</protein>
<dbReference type="GO" id="GO:0017040">
    <property type="term" value="F:N-acylsphingosine amidohydrolase activity"/>
    <property type="evidence" value="ECO:0007669"/>
    <property type="project" value="UniProtKB-UniRule"/>
</dbReference>
<organism evidence="9">
    <name type="scientific">Metarhizium acridum (strain CQMa 102)</name>
    <dbReference type="NCBI Taxonomy" id="655827"/>
    <lineage>
        <taxon>Eukaryota</taxon>
        <taxon>Fungi</taxon>
        <taxon>Dikarya</taxon>
        <taxon>Ascomycota</taxon>
        <taxon>Pezizomycotina</taxon>
        <taxon>Sordariomycetes</taxon>
        <taxon>Hypocreomycetidae</taxon>
        <taxon>Hypocreales</taxon>
        <taxon>Clavicipitaceae</taxon>
        <taxon>Metarhizium</taxon>
    </lineage>
</organism>
<dbReference type="OMA" id="LMEPKPW"/>
<dbReference type="InParanoid" id="E9EH73"/>
<name>E9EH73_METAQ</name>
<dbReference type="GO" id="GO:0046512">
    <property type="term" value="P:sphingosine biosynthetic process"/>
    <property type="evidence" value="ECO:0007669"/>
    <property type="project" value="TreeGrafter"/>
</dbReference>
<gene>
    <name evidence="8" type="ORF">MAC_09221</name>
</gene>
<keyword evidence="3" id="KW-0862">Zinc</keyword>
<feature type="domain" description="Neutral/alkaline non-lysosomal ceramidase N-terminal" evidence="6">
    <location>
        <begin position="59"/>
        <end position="231"/>
    </location>
</feature>
<dbReference type="OrthoDB" id="191371at2759"/>
<evidence type="ECO:0000256" key="5">
    <source>
        <dbReference type="SAM" id="SignalP"/>
    </source>
</evidence>
<comment type="similarity">
    <text evidence="1 4">Belongs to the neutral ceramidase family.</text>
</comment>
<dbReference type="HOGENOM" id="CLU_011300_0_1_1"/>